<dbReference type="InterPro" id="IPR027413">
    <property type="entry name" value="GROEL-like_equatorial_sf"/>
</dbReference>
<evidence type="ECO:0000256" key="5">
    <source>
        <dbReference type="SAM" id="MobiDB-lite"/>
    </source>
</evidence>
<dbReference type="PANTHER" id="PTHR31250:SF14">
    <property type="entry name" value="IQ DOMAIN-CONTAINING PROTEIN IQM2"/>
    <property type="match status" value="1"/>
</dbReference>
<keyword evidence="3" id="KW-0963">Cytoplasm</keyword>
<evidence type="ECO:0000313" key="7">
    <source>
        <dbReference type="Proteomes" id="UP001231189"/>
    </source>
</evidence>
<dbReference type="PANTHER" id="PTHR31250">
    <property type="entry name" value="IQ DOMAIN-CONTAINING PROTEIN IQM3"/>
    <property type="match status" value="1"/>
</dbReference>
<protein>
    <submittedName>
        <fullName evidence="6">Uncharacterized protein</fullName>
    </submittedName>
</protein>
<dbReference type="GO" id="GO:0005634">
    <property type="term" value="C:nucleus"/>
    <property type="evidence" value="ECO:0007669"/>
    <property type="project" value="UniProtKB-SubCell"/>
</dbReference>
<dbReference type="Gene3D" id="1.10.560.10">
    <property type="entry name" value="GroEL-like equatorial domain"/>
    <property type="match status" value="1"/>
</dbReference>
<proteinExistence type="predicted"/>
<keyword evidence="4" id="KW-0539">Nucleus</keyword>
<keyword evidence="7" id="KW-1185">Reference proteome</keyword>
<accession>A0AAD8QT83</accession>
<dbReference type="GO" id="GO:0005737">
    <property type="term" value="C:cytoplasm"/>
    <property type="evidence" value="ECO:0007669"/>
    <property type="project" value="UniProtKB-SubCell"/>
</dbReference>
<dbReference type="AlphaFoldDB" id="A0AAD8QT83"/>
<feature type="region of interest" description="Disordered" evidence="5">
    <location>
        <begin position="271"/>
        <end position="296"/>
    </location>
</feature>
<dbReference type="InterPro" id="IPR044159">
    <property type="entry name" value="IQM"/>
</dbReference>
<evidence type="ECO:0000256" key="1">
    <source>
        <dbReference type="ARBA" id="ARBA00004123"/>
    </source>
</evidence>
<comment type="subcellular location">
    <subcellularLocation>
        <location evidence="2">Cytoplasm</location>
    </subcellularLocation>
    <subcellularLocation>
        <location evidence="1">Nucleus</location>
    </subcellularLocation>
</comment>
<dbReference type="EMBL" id="JAUUTY010000007">
    <property type="protein sequence ID" value="KAK1608588.1"/>
    <property type="molecule type" value="Genomic_DNA"/>
</dbReference>
<feature type="region of interest" description="Disordered" evidence="5">
    <location>
        <begin position="30"/>
        <end position="55"/>
    </location>
</feature>
<sequence length="383" mass="42685">MCHTPRLFLHQVARVLAGRRSMGLAQAAALRPRSRLSSHHGQQQQSLPHGAGGWRRKVRGIGGEGTLLKPTPCLLVLSSPNLSTKEMGGPEGEYVHMVKVGIIDPLNVIRTALVDAASVSSLMTTAEAIIFEIPKEEKEATAMGVLFSLSLRLADSAVFAEQIWWKLLDFEFLKRSSISFFDINKQETAVSKWSRARARAAKFRKGLSRDDKPQKLTLQHWLEPIDSRHRYSHNLQYCYDCWLHSDSKLPFFYCPPACWLVIAVGRPPRRRTTIGWSPSPPSRQGRGLGRRRDHLPRGHAPVVDLAGLEAHADKGFFPWHHGHHRTHPPHSAVASLILVRAGDRLSFSPNIASNAYRRAAREAPPESLMSSAIEHETGGHVPS</sequence>
<feature type="region of interest" description="Disordered" evidence="5">
    <location>
        <begin position="363"/>
        <end position="383"/>
    </location>
</feature>
<evidence type="ECO:0000256" key="2">
    <source>
        <dbReference type="ARBA" id="ARBA00004496"/>
    </source>
</evidence>
<organism evidence="6 7">
    <name type="scientific">Lolium multiflorum</name>
    <name type="common">Italian ryegrass</name>
    <name type="synonym">Lolium perenne subsp. multiflorum</name>
    <dbReference type="NCBI Taxonomy" id="4521"/>
    <lineage>
        <taxon>Eukaryota</taxon>
        <taxon>Viridiplantae</taxon>
        <taxon>Streptophyta</taxon>
        <taxon>Embryophyta</taxon>
        <taxon>Tracheophyta</taxon>
        <taxon>Spermatophyta</taxon>
        <taxon>Magnoliopsida</taxon>
        <taxon>Liliopsida</taxon>
        <taxon>Poales</taxon>
        <taxon>Poaceae</taxon>
        <taxon>BOP clade</taxon>
        <taxon>Pooideae</taxon>
        <taxon>Poodae</taxon>
        <taxon>Poeae</taxon>
        <taxon>Poeae Chloroplast Group 2 (Poeae type)</taxon>
        <taxon>Loliodinae</taxon>
        <taxon>Loliinae</taxon>
        <taxon>Lolium</taxon>
    </lineage>
</organism>
<evidence type="ECO:0000256" key="3">
    <source>
        <dbReference type="ARBA" id="ARBA00022490"/>
    </source>
</evidence>
<reference evidence="6" key="1">
    <citation type="submission" date="2023-07" db="EMBL/GenBank/DDBJ databases">
        <title>A chromosome-level genome assembly of Lolium multiflorum.</title>
        <authorList>
            <person name="Chen Y."/>
            <person name="Copetti D."/>
            <person name="Kolliker R."/>
            <person name="Studer B."/>
        </authorList>
    </citation>
    <scope>NUCLEOTIDE SEQUENCE</scope>
    <source>
        <strain evidence="6">02402/16</strain>
        <tissue evidence="6">Leaf</tissue>
    </source>
</reference>
<evidence type="ECO:0000256" key="4">
    <source>
        <dbReference type="ARBA" id="ARBA00023242"/>
    </source>
</evidence>
<evidence type="ECO:0000313" key="6">
    <source>
        <dbReference type="EMBL" id="KAK1608588.1"/>
    </source>
</evidence>
<dbReference type="Proteomes" id="UP001231189">
    <property type="component" value="Unassembled WGS sequence"/>
</dbReference>
<name>A0AAD8QT83_LOLMU</name>
<comment type="caution">
    <text evidence="6">The sequence shown here is derived from an EMBL/GenBank/DDBJ whole genome shotgun (WGS) entry which is preliminary data.</text>
</comment>
<dbReference type="SUPFAM" id="SSF48592">
    <property type="entry name" value="GroEL equatorial domain-like"/>
    <property type="match status" value="1"/>
</dbReference>
<gene>
    <name evidence="6" type="ORF">QYE76_032261</name>
</gene>
<feature type="compositionally biased region" description="Basic and acidic residues" evidence="5">
    <location>
        <begin position="373"/>
        <end position="383"/>
    </location>
</feature>